<dbReference type="Pfam" id="PF13977">
    <property type="entry name" value="TetR_C_6"/>
    <property type="match status" value="1"/>
</dbReference>
<dbReference type="PANTHER" id="PTHR30055">
    <property type="entry name" value="HTH-TYPE TRANSCRIPTIONAL REGULATOR RUTR"/>
    <property type="match status" value="1"/>
</dbReference>
<evidence type="ECO:0000259" key="6">
    <source>
        <dbReference type="PROSITE" id="PS50977"/>
    </source>
</evidence>
<dbReference type="EMBL" id="JALKFT010000023">
    <property type="protein sequence ID" value="MCK9877903.1"/>
    <property type="molecule type" value="Genomic_DNA"/>
</dbReference>
<keyword evidence="2" id="KW-0805">Transcription regulation</keyword>
<name>A0ABT0K297_9ACTN</name>
<dbReference type="InterPro" id="IPR036271">
    <property type="entry name" value="Tet_transcr_reg_TetR-rel_C_sf"/>
</dbReference>
<dbReference type="SUPFAM" id="SSF48498">
    <property type="entry name" value="Tetracyclin repressor-like, C-terminal domain"/>
    <property type="match status" value="1"/>
</dbReference>
<evidence type="ECO:0000256" key="3">
    <source>
        <dbReference type="ARBA" id="ARBA00023125"/>
    </source>
</evidence>
<dbReference type="InterPro" id="IPR039538">
    <property type="entry name" value="BetI_C"/>
</dbReference>
<dbReference type="Proteomes" id="UP001201873">
    <property type="component" value="Unassembled WGS sequence"/>
</dbReference>
<comment type="caution">
    <text evidence="7">The sequence shown here is derived from an EMBL/GenBank/DDBJ whole genome shotgun (WGS) entry which is preliminary data.</text>
</comment>
<evidence type="ECO:0000256" key="1">
    <source>
        <dbReference type="ARBA" id="ARBA00022491"/>
    </source>
</evidence>
<keyword evidence="4" id="KW-0804">Transcription</keyword>
<feature type="DNA-binding region" description="H-T-H motif" evidence="5">
    <location>
        <begin position="40"/>
        <end position="59"/>
    </location>
</feature>
<dbReference type="PROSITE" id="PS50977">
    <property type="entry name" value="HTH_TETR_2"/>
    <property type="match status" value="1"/>
</dbReference>
<keyword evidence="3 5" id="KW-0238">DNA-binding</keyword>
<dbReference type="SUPFAM" id="SSF46689">
    <property type="entry name" value="Homeodomain-like"/>
    <property type="match status" value="1"/>
</dbReference>
<protein>
    <submittedName>
        <fullName evidence="7">TetR/AcrR family transcriptional regulator</fullName>
    </submittedName>
</protein>
<accession>A0ABT0K297</accession>
<dbReference type="InterPro" id="IPR001647">
    <property type="entry name" value="HTH_TetR"/>
</dbReference>
<dbReference type="RefSeq" id="WP_248826072.1">
    <property type="nucleotide sequence ID" value="NZ_JALKFT010000023.1"/>
</dbReference>
<dbReference type="Gene3D" id="1.10.357.10">
    <property type="entry name" value="Tetracycline Repressor, domain 2"/>
    <property type="match status" value="1"/>
</dbReference>
<evidence type="ECO:0000256" key="5">
    <source>
        <dbReference type="PROSITE-ProRule" id="PRU00335"/>
    </source>
</evidence>
<dbReference type="PANTHER" id="PTHR30055:SF234">
    <property type="entry name" value="HTH-TYPE TRANSCRIPTIONAL REGULATOR BETI"/>
    <property type="match status" value="1"/>
</dbReference>
<gene>
    <name evidence="7" type="ORF">MXD59_19335</name>
</gene>
<evidence type="ECO:0000256" key="4">
    <source>
        <dbReference type="ARBA" id="ARBA00023163"/>
    </source>
</evidence>
<evidence type="ECO:0000256" key="2">
    <source>
        <dbReference type="ARBA" id="ARBA00023015"/>
    </source>
</evidence>
<feature type="domain" description="HTH tetR-type" evidence="6">
    <location>
        <begin position="17"/>
        <end position="77"/>
    </location>
</feature>
<proteinExistence type="predicted"/>
<organism evidence="7 8">
    <name type="scientific">Frankia umida</name>
    <dbReference type="NCBI Taxonomy" id="573489"/>
    <lineage>
        <taxon>Bacteria</taxon>
        <taxon>Bacillati</taxon>
        <taxon>Actinomycetota</taxon>
        <taxon>Actinomycetes</taxon>
        <taxon>Frankiales</taxon>
        <taxon>Frankiaceae</taxon>
        <taxon>Frankia</taxon>
    </lineage>
</organism>
<dbReference type="InterPro" id="IPR009057">
    <property type="entry name" value="Homeodomain-like_sf"/>
</dbReference>
<dbReference type="Gene3D" id="1.10.10.60">
    <property type="entry name" value="Homeodomain-like"/>
    <property type="match status" value="1"/>
</dbReference>
<evidence type="ECO:0000313" key="8">
    <source>
        <dbReference type="Proteomes" id="UP001201873"/>
    </source>
</evidence>
<evidence type="ECO:0000313" key="7">
    <source>
        <dbReference type="EMBL" id="MCK9877903.1"/>
    </source>
</evidence>
<dbReference type="PRINTS" id="PR00455">
    <property type="entry name" value="HTHTETR"/>
</dbReference>
<reference evidence="7 8" key="1">
    <citation type="submission" date="2022-04" db="EMBL/GenBank/DDBJ databases">
        <title>Genome diversity in the genus Frankia.</title>
        <authorList>
            <person name="Carlos-Shanley C."/>
            <person name="Hahn D."/>
        </authorList>
    </citation>
    <scope>NUCLEOTIDE SEQUENCE [LARGE SCALE GENOMIC DNA]</scope>
    <source>
        <strain evidence="7 8">Ag45/Mut15</strain>
    </source>
</reference>
<sequence length="215" mass="22575">MTASGPGLRRTQAERRAASEAALLQAAAELIAEVGIERTSLRGVSERAGISRAMPAYHFGSKDGLVDRLVHHAYERTVAATTVALRPSQGDLDQLSRLDLLRAIIETYLTIVGSGASVEERAVIVMWGATFPAGADLPVMVQADQATHRALADTIRDGQQDGSIRADLDADAAALLLMGMARGAAAMSLAHPTAADPARVRDLCGQTITAVLGRP</sequence>
<dbReference type="InterPro" id="IPR050109">
    <property type="entry name" value="HTH-type_TetR-like_transc_reg"/>
</dbReference>
<keyword evidence="1" id="KW-0678">Repressor</keyword>
<dbReference type="Pfam" id="PF00440">
    <property type="entry name" value="TetR_N"/>
    <property type="match status" value="1"/>
</dbReference>
<keyword evidence="8" id="KW-1185">Reference proteome</keyword>